<feature type="region of interest" description="Disordered" evidence="1">
    <location>
        <begin position="1"/>
        <end position="29"/>
    </location>
</feature>
<dbReference type="Proteomes" id="UP001162060">
    <property type="component" value="Unassembled WGS sequence"/>
</dbReference>
<dbReference type="AlphaFoldDB" id="A0AAV1VN12"/>
<reference evidence="2" key="1">
    <citation type="submission" date="2024-01" db="EMBL/GenBank/DDBJ databases">
        <authorList>
            <person name="Webb A."/>
        </authorList>
    </citation>
    <scope>NUCLEOTIDE SEQUENCE</scope>
    <source>
        <strain evidence="2">Pm1</strain>
    </source>
</reference>
<proteinExistence type="predicted"/>
<organism evidence="2 3">
    <name type="scientific">Peronospora matthiolae</name>
    <dbReference type="NCBI Taxonomy" id="2874970"/>
    <lineage>
        <taxon>Eukaryota</taxon>
        <taxon>Sar</taxon>
        <taxon>Stramenopiles</taxon>
        <taxon>Oomycota</taxon>
        <taxon>Peronosporomycetes</taxon>
        <taxon>Peronosporales</taxon>
        <taxon>Peronosporaceae</taxon>
        <taxon>Peronospora</taxon>
    </lineage>
</organism>
<evidence type="ECO:0000256" key="1">
    <source>
        <dbReference type="SAM" id="MobiDB-lite"/>
    </source>
</evidence>
<comment type="caution">
    <text evidence="2">The sequence shown here is derived from an EMBL/GenBank/DDBJ whole genome shotgun (WGS) entry which is preliminary data.</text>
</comment>
<dbReference type="EMBL" id="CAKLBY020000380">
    <property type="protein sequence ID" value="CAK7947701.1"/>
    <property type="molecule type" value="Genomic_DNA"/>
</dbReference>
<accession>A0AAV1VN12</accession>
<evidence type="ECO:0000313" key="3">
    <source>
        <dbReference type="Proteomes" id="UP001162060"/>
    </source>
</evidence>
<sequence>MSDIEMDSVGLRPNGSLDYGHDHRKRGDKRIPHVATAGAAESGGFGNQRIRMTGMAKLKDFSGRENNEERAELDL</sequence>
<evidence type="ECO:0000313" key="2">
    <source>
        <dbReference type="EMBL" id="CAK7947701.1"/>
    </source>
</evidence>
<protein>
    <submittedName>
        <fullName evidence="2">Uncharacterized protein</fullName>
    </submittedName>
</protein>
<name>A0AAV1VN12_9STRA</name>
<gene>
    <name evidence="2" type="ORF">PM001_LOCUS32851</name>
</gene>